<dbReference type="Proteomes" id="UP000290253">
    <property type="component" value="Unassembled WGS sequence"/>
</dbReference>
<gene>
    <name evidence="2" type="ORF">ESZ00_03125</name>
</gene>
<reference evidence="2 3" key="1">
    <citation type="journal article" date="2016" name="Int. J. Syst. Evol. Microbiol.">
        <title>Acidipila dinghuensis sp. nov., an acidobacterium isolated from forest soil.</title>
        <authorList>
            <person name="Jiang Y.W."/>
            <person name="Wang J."/>
            <person name="Chen M.H."/>
            <person name="Lv Y.Y."/>
            <person name="Qiu L.H."/>
        </authorList>
    </citation>
    <scope>NUCLEOTIDE SEQUENCE [LARGE SCALE GENOMIC DNA]</scope>
    <source>
        <strain evidence="2 3">DHOF10</strain>
    </source>
</reference>
<comment type="caution">
    <text evidence="2">The sequence shown here is derived from an EMBL/GenBank/DDBJ whole genome shotgun (WGS) entry which is preliminary data.</text>
</comment>
<accession>A0A4V1NVS5</accession>
<evidence type="ECO:0000313" key="3">
    <source>
        <dbReference type="Proteomes" id="UP000290253"/>
    </source>
</evidence>
<keyword evidence="3" id="KW-1185">Reference proteome</keyword>
<name>A0A4V1NVS5_9BACT</name>
<dbReference type="AlphaFoldDB" id="A0A4V1NVS5"/>
<feature type="chain" id="PRO_5020943697" description="DUF3829 domain-containing protein" evidence="1">
    <location>
        <begin position="23"/>
        <end position="300"/>
    </location>
</feature>
<proteinExistence type="predicted"/>
<keyword evidence="1" id="KW-0732">Signal</keyword>
<feature type="signal peptide" evidence="1">
    <location>
        <begin position="1"/>
        <end position="22"/>
    </location>
</feature>
<dbReference type="RefSeq" id="WP_129206724.1">
    <property type="nucleotide sequence ID" value="NZ_BMGU01000001.1"/>
</dbReference>
<protein>
    <recommendedName>
        <fullName evidence="4">DUF3829 domain-containing protein</fullName>
    </recommendedName>
</protein>
<evidence type="ECO:0000313" key="2">
    <source>
        <dbReference type="EMBL" id="RXS96942.1"/>
    </source>
</evidence>
<dbReference type="PROSITE" id="PS51257">
    <property type="entry name" value="PROKAR_LIPOPROTEIN"/>
    <property type="match status" value="1"/>
</dbReference>
<dbReference type="EMBL" id="SDMK01000001">
    <property type="protein sequence ID" value="RXS96942.1"/>
    <property type="molecule type" value="Genomic_DNA"/>
</dbReference>
<evidence type="ECO:0008006" key="4">
    <source>
        <dbReference type="Google" id="ProtNLM"/>
    </source>
</evidence>
<organism evidence="2 3">
    <name type="scientific">Silvibacterium dinghuense</name>
    <dbReference type="NCBI Taxonomy" id="1560006"/>
    <lineage>
        <taxon>Bacteria</taxon>
        <taxon>Pseudomonadati</taxon>
        <taxon>Acidobacteriota</taxon>
        <taxon>Terriglobia</taxon>
        <taxon>Terriglobales</taxon>
        <taxon>Acidobacteriaceae</taxon>
        <taxon>Silvibacterium</taxon>
    </lineage>
</organism>
<evidence type="ECO:0000256" key="1">
    <source>
        <dbReference type="SAM" id="SignalP"/>
    </source>
</evidence>
<sequence>MSWRRCAAAMVGLLVIAGCKTAEDATAAATQMSATAKSLSDYYAALGTVLTARDQMLKVREALFGIAYPAASRQEIHATEEELATREAMAADLTAVAGDFAALAGSKAADDVSTACGKLEMEVDGLASHKASSDEQAAIKAGIEALVTAVKAHKEHEVAKSLDQVAGALSGLFDKEAPDWRTMEEAYLAEASMLADMLSDQNAVDSAALLKPALDPFGLGTAPVPAAVSVKLTPLVKQQIADKKTAQLAAYDKASDAMSAALKEMAKRIDLVATEKPMAFRLPPPTIDGVKQWTDEILAK</sequence>